<dbReference type="OrthoDB" id="9830523at2"/>
<dbReference type="AlphaFoldDB" id="A0A2T5JAG4"/>
<dbReference type="Proteomes" id="UP000244168">
    <property type="component" value="Unassembled WGS sequence"/>
</dbReference>
<sequence>MSIDLISRALYLKSKGDNLLSEKIDKWLEDSLNIPASEFIAESEKYYWKEISSIQFKDIIDEDGTDWFLIYSENLKFVSITKKHNLSKNLIGKKTGTYLSTLWILKSNIHSINVEEGPMLIYTPYYFDWSTDNLAYDFKLLVIRLMDSKVKLTQIPSYVAPGWHDKVIR</sequence>
<reference evidence="1 2" key="1">
    <citation type="submission" date="2018-04" db="EMBL/GenBank/DDBJ databases">
        <title>Genomic Encyclopedia of Archaeal and Bacterial Type Strains, Phase II (KMG-II): from individual species to whole genera.</title>
        <authorList>
            <person name="Goeker M."/>
        </authorList>
    </citation>
    <scope>NUCLEOTIDE SEQUENCE [LARGE SCALE GENOMIC DNA]</scope>
    <source>
        <strain evidence="1 2">DSM 26809</strain>
    </source>
</reference>
<protein>
    <submittedName>
        <fullName evidence="1">Uncharacterized protein</fullName>
    </submittedName>
</protein>
<proteinExistence type="predicted"/>
<name>A0A2T5JAG4_9SPHI</name>
<evidence type="ECO:0000313" key="1">
    <source>
        <dbReference type="EMBL" id="PTQ97848.1"/>
    </source>
</evidence>
<evidence type="ECO:0000313" key="2">
    <source>
        <dbReference type="Proteomes" id="UP000244168"/>
    </source>
</evidence>
<keyword evidence="2" id="KW-1185">Reference proteome</keyword>
<accession>A0A2T5JAG4</accession>
<dbReference type="RefSeq" id="WP_107828052.1">
    <property type="nucleotide sequence ID" value="NZ_CP160205.1"/>
</dbReference>
<dbReference type="EMBL" id="QAOQ01000003">
    <property type="protein sequence ID" value="PTQ97848.1"/>
    <property type="molecule type" value="Genomic_DNA"/>
</dbReference>
<comment type="caution">
    <text evidence="1">The sequence shown here is derived from an EMBL/GenBank/DDBJ whole genome shotgun (WGS) entry which is preliminary data.</text>
</comment>
<gene>
    <name evidence="1" type="ORF">C8P68_1037</name>
</gene>
<organism evidence="1 2">
    <name type="scientific">Mucilaginibacter yixingensis</name>
    <dbReference type="NCBI Taxonomy" id="1295612"/>
    <lineage>
        <taxon>Bacteria</taxon>
        <taxon>Pseudomonadati</taxon>
        <taxon>Bacteroidota</taxon>
        <taxon>Sphingobacteriia</taxon>
        <taxon>Sphingobacteriales</taxon>
        <taxon>Sphingobacteriaceae</taxon>
        <taxon>Mucilaginibacter</taxon>
    </lineage>
</organism>